<feature type="region of interest" description="Disordered" evidence="1">
    <location>
        <begin position="161"/>
        <end position="183"/>
    </location>
</feature>
<dbReference type="OrthoDB" id="313579at2759"/>
<organism evidence="2 3">
    <name type="scientific">Perkinsus olseni</name>
    <name type="common">Perkinsus atlanticus</name>
    <dbReference type="NCBI Taxonomy" id="32597"/>
    <lineage>
        <taxon>Eukaryota</taxon>
        <taxon>Sar</taxon>
        <taxon>Alveolata</taxon>
        <taxon>Perkinsozoa</taxon>
        <taxon>Perkinsea</taxon>
        <taxon>Perkinsida</taxon>
        <taxon>Perkinsidae</taxon>
        <taxon>Perkinsus</taxon>
    </lineage>
</organism>
<evidence type="ECO:0000313" key="2">
    <source>
        <dbReference type="EMBL" id="KAF4690577.1"/>
    </source>
</evidence>
<proteinExistence type="predicted"/>
<comment type="caution">
    <text evidence="2">The sequence shown here is derived from an EMBL/GenBank/DDBJ whole genome shotgun (WGS) entry which is preliminary data.</text>
</comment>
<evidence type="ECO:0000313" key="3">
    <source>
        <dbReference type="Proteomes" id="UP000541610"/>
    </source>
</evidence>
<reference evidence="2 3" key="1">
    <citation type="submission" date="2020-04" db="EMBL/GenBank/DDBJ databases">
        <title>Perkinsus olseni comparative genomics.</title>
        <authorList>
            <person name="Bogema D.R."/>
        </authorList>
    </citation>
    <scope>NUCLEOTIDE SEQUENCE [LARGE SCALE GENOMIC DNA]</scope>
    <source>
        <strain evidence="2">00978-12</strain>
    </source>
</reference>
<name>A0A7J6P417_PEROL</name>
<gene>
    <name evidence="2" type="ORF">FOZ60_017186</name>
</gene>
<sequence length="957" mass="104775">MVRLQDSLMTKTQENLLLRGKLGIAQLELDRKEEITRECIEEIRRLHAENNRLLSVVQANGLDIGGKHHQSTAAVVPISSPATTAASGEDCCAIPQSKPMSAEEEYFRMVVLAVKLNSTYLDNLGLFDPRDLYRRACEEKVPFHQWHKWVESQMIRGVYRPLAGSAPTSPQPPQPPTAEGNIGIGPTLEGKRSVIRHEYLHGAAPNSGSGSFFVQYLGGWGAIYVRSKIAVIVIRVDDIDPTMLQNSDMLAYLTFPRYRQAYRACTVDEGAGVQQISLGNASEPILDGSWMVIEEPAAQEENNADVDDDDEDLNTAIVVARLARLTREALTLATPPSASSINTALEGILKSDGDGGSLFTSGWHHSLFGLLDQLGSLRYILTGSKVTWSPLMRPYVHDGDSTVLIGDRNETQEDSVNAIVGAILDGGEGCGSVIERIGVALGYLKDPSNSLHYASLAERLMPRISALLERADCDYGRLTLDHSEVIRQLAYLPSPLSKMDTSSTTFHTPFIIPYTVRKRLCGNISVLHYGPHRENSVQIIALDGWLVEGSVEAESIVDKLHIPATTVSAFIEVLLLDNHSAAASTDLHISKTEWMCRLHGMGPSIQATTVALLGGRAVLIRCPLPSSMGHAIDEIYSKNSIPASSHATGLELIPMPWSHHITEVTTSGEYTSEWKIGPIPLCSGGIDTPKTTPEGEGQSDNRVDRTFTTISEPYPLSLCAVHLLSLNSTIHFGGLTGWIVYHLMLGVEKISIYSDTPLEVVPGVDEFVSDLSVEWHHLNSSSEGIDIAMTACAWSMRGVADKVAFLQAGIDYLTNERGSIRSVSRDLLPRIPRELSVMELPRYGYSSRTVSSRYPLENEHNPSSRLRMDSRFGSVIASPTVVIYVRTVCTTTPSVQGLCSFHVNSRPGTLYIDDVPGDVVRLNAYCHHTGQGDYHNSGDFLTDWASAKKAEFIDRLG</sequence>
<dbReference type="EMBL" id="JABANP010000096">
    <property type="protein sequence ID" value="KAF4690577.1"/>
    <property type="molecule type" value="Genomic_DNA"/>
</dbReference>
<evidence type="ECO:0000256" key="1">
    <source>
        <dbReference type="SAM" id="MobiDB-lite"/>
    </source>
</evidence>
<dbReference type="Proteomes" id="UP000541610">
    <property type="component" value="Unassembled WGS sequence"/>
</dbReference>
<accession>A0A7J6P417</accession>
<protein>
    <submittedName>
        <fullName evidence="2">Uncharacterized protein</fullName>
    </submittedName>
</protein>
<dbReference type="AlphaFoldDB" id="A0A7J6P417"/>